<evidence type="ECO:0000259" key="2">
    <source>
        <dbReference type="Pfam" id="PF13569"/>
    </source>
</evidence>
<dbReference type="AlphaFoldDB" id="A0A7W7QPZ8"/>
<evidence type="ECO:0000256" key="1">
    <source>
        <dbReference type="SAM" id="MobiDB-lite"/>
    </source>
</evidence>
<reference evidence="3 4" key="1">
    <citation type="submission" date="2020-08" db="EMBL/GenBank/DDBJ databases">
        <title>Genomic Encyclopedia of Type Strains, Phase III (KMG-III): the genomes of soil and plant-associated and newly described type strains.</title>
        <authorList>
            <person name="Whitman W."/>
        </authorList>
    </citation>
    <scope>NUCLEOTIDE SEQUENCE [LARGE SCALE GENOMIC DNA]</scope>
    <source>
        <strain evidence="3 4">CECT 8840</strain>
    </source>
</reference>
<dbReference type="RefSeq" id="WP_184718119.1">
    <property type="nucleotide sequence ID" value="NZ_JACHJP010000005.1"/>
</dbReference>
<dbReference type="Proteomes" id="UP000552644">
    <property type="component" value="Unassembled WGS sequence"/>
</dbReference>
<dbReference type="InterPro" id="IPR025406">
    <property type="entry name" value="DUF4132"/>
</dbReference>
<proteinExistence type="predicted"/>
<name>A0A7W7QPZ8_9ACTN</name>
<comment type="caution">
    <text evidence="3">The sequence shown here is derived from an EMBL/GenBank/DDBJ whole genome shotgun (WGS) entry which is preliminary data.</text>
</comment>
<dbReference type="Pfam" id="PF13569">
    <property type="entry name" value="DUF4132"/>
    <property type="match status" value="1"/>
</dbReference>
<protein>
    <recommendedName>
        <fullName evidence="2">DUF4132 domain-containing protein</fullName>
    </recommendedName>
</protein>
<feature type="domain" description="DUF4132" evidence="2">
    <location>
        <begin position="10"/>
        <end position="122"/>
    </location>
</feature>
<evidence type="ECO:0000313" key="3">
    <source>
        <dbReference type="EMBL" id="MBB4917647.1"/>
    </source>
</evidence>
<keyword evidence="4" id="KW-1185">Reference proteome</keyword>
<feature type="region of interest" description="Disordered" evidence="1">
    <location>
        <begin position="100"/>
        <end position="122"/>
    </location>
</feature>
<sequence>MTLRCRKTGGQLLASVPRAVRSSPVGEQFAALLEHLDGHEKECRATVESWMLNGLPVPAGLLAGVWPDPWWRACLRHLVVRVEGRAELLEEVSEDRRASVRTADGVPYESPPGAPVTPAHPSCWTPRGRGGGCWRSMTPFRALSR</sequence>
<gene>
    <name evidence="3" type="ORF">FHS44_004767</name>
</gene>
<evidence type="ECO:0000313" key="4">
    <source>
        <dbReference type="Proteomes" id="UP000552644"/>
    </source>
</evidence>
<accession>A0A7W7QPZ8</accession>
<dbReference type="EMBL" id="JACHJP010000005">
    <property type="protein sequence ID" value="MBB4917647.1"/>
    <property type="molecule type" value="Genomic_DNA"/>
</dbReference>
<organism evidence="3 4">
    <name type="scientific">Streptosporangium saharense</name>
    <dbReference type="NCBI Taxonomy" id="1706840"/>
    <lineage>
        <taxon>Bacteria</taxon>
        <taxon>Bacillati</taxon>
        <taxon>Actinomycetota</taxon>
        <taxon>Actinomycetes</taxon>
        <taxon>Streptosporangiales</taxon>
        <taxon>Streptosporangiaceae</taxon>
        <taxon>Streptosporangium</taxon>
    </lineage>
</organism>